<evidence type="ECO:0000256" key="1">
    <source>
        <dbReference type="ARBA" id="ARBA00004656"/>
    </source>
</evidence>
<dbReference type="Pfam" id="PF16088">
    <property type="entry name" value="BORCS7"/>
    <property type="match status" value="1"/>
</dbReference>
<accession>A0AAF3FC76</accession>
<keyword evidence="4" id="KW-0472">Membrane</keyword>
<evidence type="ECO:0000313" key="7">
    <source>
        <dbReference type="WBParaSite" id="MBELARI_LOCUS4204"/>
    </source>
</evidence>
<keyword evidence="5" id="KW-0458">Lysosome</keyword>
<keyword evidence="6" id="KW-1185">Reference proteome</keyword>
<protein>
    <recommendedName>
        <fullName evidence="3">BLOC-1-related complex subunit 7</fullName>
    </recommendedName>
</protein>
<dbReference type="Proteomes" id="UP000887575">
    <property type="component" value="Unassembled WGS sequence"/>
</dbReference>
<evidence type="ECO:0000313" key="6">
    <source>
        <dbReference type="Proteomes" id="UP000887575"/>
    </source>
</evidence>
<reference evidence="7" key="1">
    <citation type="submission" date="2024-02" db="UniProtKB">
        <authorList>
            <consortium name="WormBaseParasite"/>
        </authorList>
    </citation>
    <scope>IDENTIFICATION</scope>
</reference>
<sequence>MEVITIHVHDRHREILAHRPPRAPHRISAVSIQGDTIVIQRVAQMQHFLKKSHHNHRKRKRKSAASSRLFEKVKKIDTRRHRNTKASTDCHHCLISKPFKNFLLEFHFNKLMQMHQQSGKVTLESKEKLPSKLYDVVCDANLLVSHIQAASGSNEMLGTATKQFVAQENTIECTAQAIDRLNKLVDDLDDALPFPSEM</sequence>
<organism evidence="6 7">
    <name type="scientific">Mesorhabditis belari</name>
    <dbReference type="NCBI Taxonomy" id="2138241"/>
    <lineage>
        <taxon>Eukaryota</taxon>
        <taxon>Metazoa</taxon>
        <taxon>Ecdysozoa</taxon>
        <taxon>Nematoda</taxon>
        <taxon>Chromadorea</taxon>
        <taxon>Rhabditida</taxon>
        <taxon>Rhabditina</taxon>
        <taxon>Rhabditomorpha</taxon>
        <taxon>Rhabditoidea</taxon>
        <taxon>Rhabditidae</taxon>
        <taxon>Mesorhabditinae</taxon>
        <taxon>Mesorhabditis</taxon>
    </lineage>
</organism>
<dbReference type="WBParaSite" id="MBELARI_LOCUS4204">
    <property type="protein sequence ID" value="MBELARI_LOCUS4204"/>
    <property type="gene ID" value="MBELARI_LOCUS4204"/>
</dbReference>
<evidence type="ECO:0000256" key="5">
    <source>
        <dbReference type="ARBA" id="ARBA00023228"/>
    </source>
</evidence>
<evidence type="ECO:0000256" key="2">
    <source>
        <dbReference type="ARBA" id="ARBA00005433"/>
    </source>
</evidence>
<evidence type="ECO:0000256" key="3">
    <source>
        <dbReference type="ARBA" id="ARBA00022295"/>
    </source>
</evidence>
<comment type="similarity">
    <text evidence="2">Belongs to the BORCS7 family.</text>
</comment>
<dbReference type="AlphaFoldDB" id="A0AAF3FC76"/>
<proteinExistence type="inferred from homology"/>
<evidence type="ECO:0000256" key="4">
    <source>
        <dbReference type="ARBA" id="ARBA00023136"/>
    </source>
</evidence>
<dbReference type="InterPro" id="IPR032143">
    <property type="entry name" value="BORCS7"/>
</dbReference>
<dbReference type="GO" id="GO:0005765">
    <property type="term" value="C:lysosomal membrane"/>
    <property type="evidence" value="ECO:0007669"/>
    <property type="project" value="UniProtKB-SubCell"/>
</dbReference>
<name>A0AAF3FC76_9BILA</name>
<comment type="subcellular location">
    <subcellularLocation>
        <location evidence="1">Lysosome membrane</location>
    </subcellularLocation>
</comment>